<keyword evidence="3" id="KW-1185">Reference proteome</keyword>
<comment type="caution">
    <text evidence="2">The sequence shown here is derived from an EMBL/GenBank/DDBJ whole genome shotgun (WGS) entry which is preliminary data.</text>
</comment>
<evidence type="ECO:0000313" key="2">
    <source>
        <dbReference type="EMBL" id="GHJ29720.1"/>
    </source>
</evidence>
<reference evidence="2" key="1">
    <citation type="submission" date="2024-05" db="EMBL/GenBank/DDBJ databases">
        <title>Whole genome shotgun sequence of Streptomyces hygroscopicus NBRC 113678.</title>
        <authorList>
            <person name="Komaki H."/>
            <person name="Tamura T."/>
        </authorList>
    </citation>
    <scope>NUCLEOTIDE SEQUENCE</scope>
    <source>
        <strain evidence="2">N11-34</strain>
    </source>
</reference>
<protein>
    <submittedName>
        <fullName evidence="2">Uncharacterized protein</fullName>
    </submittedName>
</protein>
<organism evidence="2 3">
    <name type="scientific">Streptomyces hygroscopicus</name>
    <dbReference type="NCBI Taxonomy" id="1912"/>
    <lineage>
        <taxon>Bacteria</taxon>
        <taxon>Bacillati</taxon>
        <taxon>Actinomycetota</taxon>
        <taxon>Actinomycetes</taxon>
        <taxon>Kitasatosporales</taxon>
        <taxon>Streptomycetaceae</taxon>
        <taxon>Streptomyces</taxon>
        <taxon>Streptomyces violaceusniger group</taxon>
    </lineage>
</organism>
<evidence type="ECO:0000256" key="1">
    <source>
        <dbReference type="SAM" id="MobiDB-lite"/>
    </source>
</evidence>
<proteinExistence type="predicted"/>
<dbReference type="EMBL" id="BNEK01000003">
    <property type="protein sequence ID" value="GHJ29720.1"/>
    <property type="molecule type" value="Genomic_DNA"/>
</dbReference>
<gene>
    <name evidence="2" type="ORF">TPA0910_41530</name>
</gene>
<dbReference type="Proteomes" id="UP001054854">
    <property type="component" value="Unassembled WGS sequence"/>
</dbReference>
<feature type="region of interest" description="Disordered" evidence="1">
    <location>
        <begin position="1"/>
        <end position="29"/>
    </location>
</feature>
<evidence type="ECO:0000313" key="3">
    <source>
        <dbReference type="Proteomes" id="UP001054854"/>
    </source>
</evidence>
<sequence length="133" mass="14116">MYGAAMQPSQRSRAGRVALPGRTAGSGDRVRLLRPVDPAPVRTGQFAEARAEQLLALGPVVSARVGKKAVRAAQAQPVSGVCEKQAFPALALTCRVDAQVREFGQSLRPGEAFGRRLVAAGLSTGGTRRRPWR</sequence>
<accession>A0ABQ3U290</accession>
<name>A0ABQ3U290_STRHY</name>